<accession>A1DPA5</accession>
<gene>
    <name evidence="1" type="ORF">NFIA_059810</name>
</gene>
<dbReference type="KEGG" id="nfi:NFIA_059810"/>
<dbReference type="AlphaFoldDB" id="A1DPA5"/>
<dbReference type="Proteomes" id="UP000006702">
    <property type="component" value="Unassembled WGS sequence"/>
</dbReference>
<evidence type="ECO:0000313" key="1">
    <source>
        <dbReference type="EMBL" id="EAW16626.1"/>
    </source>
</evidence>
<dbReference type="GeneID" id="4585039"/>
<dbReference type="EMBL" id="DS027698">
    <property type="protein sequence ID" value="EAW16626.1"/>
    <property type="molecule type" value="Genomic_DNA"/>
</dbReference>
<name>A1DPA5_NEOFI</name>
<organism evidence="1 2">
    <name type="scientific">Neosartorya fischeri (strain ATCC 1020 / DSM 3700 / CBS 544.65 / FGSC A1164 / JCM 1740 / NRRL 181 / WB 181)</name>
    <name type="common">Aspergillus fischerianus</name>
    <dbReference type="NCBI Taxonomy" id="331117"/>
    <lineage>
        <taxon>Eukaryota</taxon>
        <taxon>Fungi</taxon>
        <taxon>Dikarya</taxon>
        <taxon>Ascomycota</taxon>
        <taxon>Pezizomycotina</taxon>
        <taxon>Eurotiomycetes</taxon>
        <taxon>Eurotiomycetidae</taxon>
        <taxon>Eurotiales</taxon>
        <taxon>Aspergillaceae</taxon>
        <taxon>Aspergillus</taxon>
        <taxon>Aspergillus subgen. Fumigati</taxon>
    </lineage>
</organism>
<dbReference type="HOGENOM" id="CLU_2073789_0_0_1"/>
<dbReference type="VEuPathDB" id="FungiDB:NFIA_059810"/>
<protein>
    <submittedName>
        <fullName evidence="1">Uncharacterized protein</fullName>
    </submittedName>
</protein>
<reference evidence="2" key="1">
    <citation type="journal article" date="2008" name="PLoS Genet.">
        <title>Genomic islands in the pathogenic filamentous fungus Aspergillus fumigatus.</title>
        <authorList>
            <person name="Fedorova N.D."/>
            <person name="Khaldi N."/>
            <person name="Joardar V.S."/>
            <person name="Maiti R."/>
            <person name="Amedeo P."/>
            <person name="Anderson M.J."/>
            <person name="Crabtree J."/>
            <person name="Silva J.C."/>
            <person name="Badger J.H."/>
            <person name="Albarraq A."/>
            <person name="Angiuoli S."/>
            <person name="Bussey H."/>
            <person name="Bowyer P."/>
            <person name="Cotty P.J."/>
            <person name="Dyer P.S."/>
            <person name="Egan A."/>
            <person name="Galens K."/>
            <person name="Fraser-Liggett C.M."/>
            <person name="Haas B.J."/>
            <person name="Inman J.M."/>
            <person name="Kent R."/>
            <person name="Lemieux S."/>
            <person name="Malavazi I."/>
            <person name="Orvis J."/>
            <person name="Roemer T."/>
            <person name="Ronning C.M."/>
            <person name="Sundaram J.P."/>
            <person name="Sutton G."/>
            <person name="Turner G."/>
            <person name="Venter J.C."/>
            <person name="White O.R."/>
            <person name="Whitty B.R."/>
            <person name="Youngman P."/>
            <person name="Wolfe K.H."/>
            <person name="Goldman G.H."/>
            <person name="Wortman J.R."/>
            <person name="Jiang B."/>
            <person name="Denning D.W."/>
            <person name="Nierman W.C."/>
        </authorList>
    </citation>
    <scope>NUCLEOTIDE SEQUENCE [LARGE SCALE GENOMIC DNA]</scope>
    <source>
        <strain evidence="2">ATCC 1020 / DSM 3700 / CBS 544.65 / FGSC A1164 / JCM 1740 / NRRL 181 / WB 181</strain>
    </source>
</reference>
<sequence>MAHWKQEDARPLNKTDSWLTPGHVYGHCHILSSASGRVYSHQDRRRPTKLARKDIAMNASSVRLCGKIKNHRKKPQSFLRFSLCPNRSQPRTCNYGYCPGGFNELFDNIKDGGYLAPA</sequence>
<evidence type="ECO:0000313" key="2">
    <source>
        <dbReference type="Proteomes" id="UP000006702"/>
    </source>
</evidence>
<keyword evidence="2" id="KW-1185">Reference proteome</keyword>
<dbReference type="RefSeq" id="XP_001258523.1">
    <property type="nucleotide sequence ID" value="XM_001258522.1"/>
</dbReference>
<proteinExistence type="predicted"/>